<accession>A0ABW5SSX6</accession>
<feature type="domain" description="Glycosyltransferase 2-like" evidence="2">
    <location>
        <begin position="46"/>
        <end position="160"/>
    </location>
</feature>
<evidence type="ECO:0000256" key="1">
    <source>
        <dbReference type="SAM" id="MobiDB-lite"/>
    </source>
</evidence>
<dbReference type="InterPro" id="IPR029044">
    <property type="entry name" value="Nucleotide-diphossugar_trans"/>
</dbReference>
<evidence type="ECO:0000313" key="4">
    <source>
        <dbReference type="Proteomes" id="UP001597540"/>
    </source>
</evidence>
<proteinExistence type="predicted"/>
<reference evidence="4" key="1">
    <citation type="journal article" date="2019" name="Int. J. Syst. Evol. Microbiol.">
        <title>The Global Catalogue of Microorganisms (GCM) 10K type strain sequencing project: providing services to taxonomists for standard genome sequencing and annotation.</title>
        <authorList>
            <consortium name="The Broad Institute Genomics Platform"/>
            <consortium name="The Broad Institute Genome Sequencing Center for Infectious Disease"/>
            <person name="Wu L."/>
            <person name="Ma J."/>
        </authorList>
    </citation>
    <scope>NUCLEOTIDE SEQUENCE [LARGE SCALE GENOMIC DNA]</scope>
    <source>
        <strain evidence="4">KCTC 33849</strain>
    </source>
</reference>
<dbReference type="RefSeq" id="WP_379264358.1">
    <property type="nucleotide sequence ID" value="NZ_JBHUMJ010000008.1"/>
</dbReference>
<evidence type="ECO:0000313" key="3">
    <source>
        <dbReference type="EMBL" id="MFD2702925.1"/>
    </source>
</evidence>
<dbReference type="Proteomes" id="UP001597540">
    <property type="component" value="Unassembled WGS sequence"/>
</dbReference>
<keyword evidence="4" id="KW-1185">Reference proteome</keyword>
<name>A0ABW5SSX6_9BACL</name>
<dbReference type="InterPro" id="IPR001173">
    <property type="entry name" value="Glyco_trans_2-like"/>
</dbReference>
<sequence>MKNQAVRMKSARGRKKPGSRRTKLPGTKGKLSASAPVRLTLQNSASAVVSASDEAGTLGGVLKELSRLPLQEIVVVLNGCRDNSYEIARKFPAVTIVHEPDRVGHDVGRAIGAELTTSDIVLFTDGDIVIKAERLVPFLSAVDRGVDMALNNLTSYIPAFPDQDDVTRMKTYLNSVLDRSDLAANSLVAIPHALSSRCIREVGYQSLMVPPVAQMLACTKGMKVEAVSKVNVITGNRLRKDNTGKGNDVERMIIGDHIEALSKYLEARTGRGEPSSQYRVAVASWRNAP</sequence>
<organism evidence="3 4">
    <name type="scientific">Paenibacillus shunpengii</name>
    <dbReference type="NCBI Taxonomy" id="2054424"/>
    <lineage>
        <taxon>Bacteria</taxon>
        <taxon>Bacillati</taxon>
        <taxon>Bacillota</taxon>
        <taxon>Bacilli</taxon>
        <taxon>Bacillales</taxon>
        <taxon>Paenibacillaceae</taxon>
        <taxon>Paenibacillus</taxon>
    </lineage>
</organism>
<protein>
    <submittedName>
        <fullName evidence="3">Glycosyltransferase family 2 protein</fullName>
    </submittedName>
</protein>
<gene>
    <name evidence="3" type="ORF">ACFSVM_21020</name>
</gene>
<dbReference type="CDD" id="cd00761">
    <property type="entry name" value="Glyco_tranf_GTA_type"/>
    <property type="match status" value="1"/>
</dbReference>
<dbReference type="Gene3D" id="3.90.550.10">
    <property type="entry name" value="Spore Coat Polysaccharide Biosynthesis Protein SpsA, Chain A"/>
    <property type="match status" value="1"/>
</dbReference>
<feature type="region of interest" description="Disordered" evidence="1">
    <location>
        <begin position="1"/>
        <end position="31"/>
    </location>
</feature>
<evidence type="ECO:0000259" key="2">
    <source>
        <dbReference type="Pfam" id="PF00535"/>
    </source>
</evidence>
<feature type="compositionally biased region" description="Basic residues" evidence="1">
    <location>
        <begin position="9"/>
        <end position="23"/>
    </location>
</feature>
<dbReference type="EMBL" id="JBHUMJ010000008">
    <property type="protein sequence ID" value="MFD2702925.1"/>
    <property type="molecule type" value="Genomic_DNA"/>
</dbReference>
<dbReference type="Pfam" id="PF00535">
    <property type="entry name" value="Glycos_transf_2"/>
    <property type="match status" value="1"/>
</dbReference>
<dbReference type="SUPFAM" id="SSF53448">
    <property type="entry name" value="Nucleotide-diphospho-sugar transferases"/>
    <property type="match status" value="1"/>
</dbReference>
<comment type="caution">
    <text evidence="3">The sequence shown here is derived from an EMBL/GenBank/DDBJ whole genome shotgun (WGS) entry which is preliminary data.</text>
</comment>